<dbReference type="Proteomes" id="UP000799753">
    <property type="component" value="Unassembled WGS sequence"/>
</dbReference>
<evidence type="ECO:0000313" key="1">
    <source>
        <dbReference type="EMBL" id="KAF2636673.1"/>
    </source>
</evidence>
<dbReference type="AlphaFoldDB" id="A0A6A6RQH1"/>
<reference evidence="1" key="1">
    <citation type="journal article" date="2020" name="Stud. Mycol.">
        <title>101 Dothideomycetes genomes: a test case for predicting lifestyles and emergence of pathogens.</title>
        <authorList>
            <person name="Haridas S."/>
            <person name="Albert R."/>
            <person name="Binder M."/>
            <person name="Bloem J."/>
            <person name="Labutti K."/>
            <person name="Salamov A."/>
            <person name="Andreopoulos B."/>
            <person name="Baker S."/>
            <person name="Barry K."/>
            <person name="Bills G."/>
            <person name="Bluhm B."/>
            <person name="Cannon C."/>
            <person name="Castanera R."/>
            <person name="Culley D."/>
            <person name="Daum C."/>
            <person name="Ezra D."/>
            <person name="Gonzalez J."/>
            <person name="Henrissat B."/>
            <person name="Kuo A."/>
            <person name="Liang C."/>
            <person name="Lipzen A."/>
            <person name="Lutzoni F."/>
            <person name="Magnuson J."/>
            <person name="Mondo S."/>
            <person name="Nolan M."/>
            <person name="Ohm R."/>
            <person name="Pangilinan J."/>
            <person name="Park H.-J."/>
            <person name="Ramirez L."/>
            <person name="Alfaro M."/>
            <person name="Sun H."/>
            <person name="Tritt A."/>
            <person name="Yoshinaga Y."/>
            <person name="Zwiers L.-H."/>
            <person name="Turgeon B."/>
            <person name="Goodwin S."/>
            <person name="Spatafora J."/>
            <person name="Crous P."/>
            <person name="Grigoriev I."/>
        </authorList>
    </citation>
    <scope>NUCLEOTIDE SEQUENCE</scope>
    <source>
        <strain evidence="1">CBS 473.64</strain>
    </source>
</reference>
<accession>A0A6A6RQH1</accession>
<evidence type="ECO:0000313" key="2">
    <source>
        <dbReference type="Proteomes" id="UP000799753"/>
    </source>
</evidence>
<dbReference type="EMBL" id="MU006797">
    <property type="protein sequence ID" value="KAF2636673.1"/>
    <property type="molecule type" value="Genomic_DNA"/>
</dbReference>
<organism evidence="1 2">
    <name type="scientific">Massarina eburnea CBS 473.64</name>
    <dbReference type="NCBI Taxonomy" id="1395130"/>
    <lineage>
        <taxon>Eukaryota</taxon>
        <taxon>Fungi</taxon>
        <taxon>Dikarya</taxon>
        <taxon>Ascomycota</taxon>
        <taxon>Pezizomycotina</taxon>
        <taxon>Dothideomycetes</taxon>
        <taxon>Pleosporomycetidae</taxon>
        <taxon>Pleosporales</taxon>
        <taxon>Massarineae</taxon>
        <taxon>Massarinaceae</taxon>
        <taxon>Massarina</taxon>
    </lineage>
</organism>
<dbReference type="OrthoDB" id="2522477at2759"/>
<name>A0A6A6RQH1_9PLEO</name>
<protein>
    <submittedName>
        <fullName evidence="1">Uncharacterized protein</fullName>
    </submittedName>
</protein>
<keyword evidence="2" id="KW-1185">Reference proteome</keyword>
<sequence length="416" mass="47993">MAPSTLDTIAEELIDQVVVLLRDERETQVLLALSRVSKKLHRIVEPHLYRVVSIPIRSDHDSLCPMSLQQFIRTLQGRKALRKYVRELTLVRRGIEGYGAESLTDMLADRLGEVLPNLQRLFMPNYPWSYNYPYSSLHRTLGTFSRHLRVAELSMPKDTCLLDFFPIFNLPSIFSVGLRRNVLLYPELEADEVKHVLIDLHVPSEADMADFLAACPQLKTLNRYHEQVPQIGLRTTMHYADNELTRISYHHESINFLIYMEDQDSNASQHTPWHMPLANHSTWFGFDIFSSRGGTEELQDLISKFPIGANLLAQQWRMVYTLFVALALCGMELQKSFQDGVVIRFRTEECNDELAKAVLFVETMADRYYPQVAGEEGMLVVTWLPTPLVVEEEKPKKKSKGKFLRGLWGKIVEKLR</sequence>
<proteinExistence type="predicted"/>
<gene>
    <name evidence="1" type="ORF">P280DRAFT_521971</name>
</gene>